<dbReference type="Proteomes" id="UP000700732">
    <property type="component" value="Unassembled WGS sequence"/>
</dbReference>
<evidence type="ECO:0000313" key="2">
    <source>
        <dbReference type="EMBL" id="MBC3794083.1"/>
    </source>
</evidence>
<keyword evidence="1" id="KW-0732">Signal</keyword>
<keyword evidence="3" id="KW-1185">Reference proteome</keyword>
<evidence type="ECO:0000313" key="3">
    <source>
        <dbReference type="Proteomes" id="UP000700732"/>
    </source>
</evidence>
<feature type="chain" id="PRO_5047367945" evidence="1">
    <location>
        <begin position="22"/>
        <end position="296"/>
    </location>
</feature>
<gene>
    <name evidence="2" type="ORF">FH603_4610</name>
</gene>
<accession>A0ABR6WD46</accession>
<dbReference type="PANTHER" id="PTHR48098">
    <property type="entry name" value="ENTEROCHELIN ESTERASE-RELATED"/>
    <property type="match status" value="1"/>
</dbReference>
<dbReference type="EMBL" id="VFIA01000037">
    <property type="protein sequence ID" value="MBC3794083.1"/>
    <property type="molecule type" value="Genomic_DNA"/>
</dbReference>
<dbReference type="PANTHER" id="PTHR48098:SF1">
    <property type="entry name" value="DIACYLGLYCEROL ACYLTRANSFERASE_MYCOLYLTRANSFERASE AG85A"/>
    <property type="match status" value="1"/>
</dbReference>
<dbReference type="Gene3D" id="3.40.50.1820">
    <property type="entry name" value="alpha/beta hydrolase"/>
    <property type="match status" value="1"/>
</dbReference>
<comment type="caution">
    <text evidence="2">The sequence shown here is derived from an EMBL/GenBank/DDBJ whole genome shotgun (WGS) entry which is preliminary data.</text>
</comment>
<dbReference type="InterPro" id="IPR050583">
    <property type="entry name" value="Mycobacterial_A85_antigen"/>
</dbReference>
<keyword evidence="2" id="KW-0378">Hydrolase</keyword>
<proteinExistence type="predicted"/>
<dbReference type="SUPFAM" id="SSF53474">
    <property type="entry name" value="alpha/beta-Hydrolases"/>
    <property type="match status" value="1"/>
</dbReference>
<protein>
    <submittedName>
        <fullName evidence="2">S-formylglutathione hydrolase FrmB</fullName>
    </submittedName>
</protein>
<dbReference type="Pfam" id="PF00756">
    <property type="entry name" value="Esterase"/>
    <property type="match status" value="1"/>
</dbReference>
<feature type="signal peptide" evidence="1">
    <location>
        <begin position="1"/>
        <end position="21"/>
    </location>
</feature>
<organism evidence="2 3">
    <name type="scientific">Spirosoma utsteinense</name>
    <dbReference type="NCBI Taxonomy" id="2585773"/>
    <lineage>
        <taxon>Bacteria</taxon>
        <taxon>Pseudomonadati</taxon>
        <taxon>Bacteroidota</taxon>
        <taxon>Cytophagia</taxon>
        <taxon>Cytophagales</taxon>
        <taxon>Cytophagaceae</taxon>
        <taxon>Spirosoma</taxon>
    </lineage>
</organism>
<dbReference type="InterPro" id="IPR029058">
    <property type="entry name" value="AB_hydrolase_fold"/>
</dbReference>
<sequence length="296" mass="32715">MILSRLLAFAGLLTLPLSAFCAKVDTLDVPSAAMKRSMRAAVIVPDSYQSASSIKAKTAYPVLYLLHGGGGQFSDWLTQTPDKKLLHKLADQYNLIIVTPEGDRLSAYLDSPILKDNLFETYIVKEVIQKIDNTYRTIHDRKGRIITGLSMGGHGALYLAARNPALFCAAGSMSGALDLNTANWRITPEFATQIEPGFTRILGPRGAMPDLYAANSVVNMTETIKASGLKLIIDCGVDDFLIEPNRELHRRLVYSKIDHDYTERPGGHTWDYWQNSLPNHILFFSNVLKANGTVSQ</sequence>
<dbReference type="InterPro" id="IPR000801">
    <property type="entry name" value="Esterase-like"/>
</dbReference>
<dbReference type="GO" id="GO:0016787">
    <property type="term" value="F:hydrolase activity"/>
    <property type="evidence" value="ECO:0007669"/>
    <property type="project" value="UniProtKB-KW"/>
</dbReference>
<reference evidence="2 3" key="1">
    <citation type="submission" date="2019-06" db="EMBL/GenBank/DDBJ databases">
        <title>Spirosoma utsteinense sp. nov. isolated from Antarctic ice-free soils.</title>
        <authorList>
            <person name="Tahon G."/>
        </authorList>
    </citation>
    <scope>NUCLEOTIDE SEQUENCE [LARGE SCALE GENOMIC DNA]</scope>
    <source>
        <strain evidence="2 3">LMG 31447</strain>
    </source>
</reference>
<name>A0ABR6WD46_9BACT</name>
<evidence type="ECO:0000256" key="1">
    <source>
        <dbReference type="SAM" id="SignalP"/>
    </source>
</evidence>
<dbReference type="RefSeq" id="WP_186740147.1">
    <property type="nucleotide sequence ID" value="NZ_VFIA01000037.1"/>
</dbReference>